<evidence type="ECO:0000256" key="6">
    <source>
        <dbReference type="ARBA" id="ARBA00022692"/>
    </source>
</evidence>
<dbReference type="SUPFAM" id="SSF55874">
    <property type="entry name" value="ATPase domain of HSP90 chaperone/DNA topoisomerase II/histidine kinase"/>
    <property type="match status" value="1"/>
</dbReference>
<dbReference type="Gene3D" id="1.10.287.130">
    <property type="match status" value="1"/>
</dbReference>
<evidence type="ECO:0000256" key="5">
    <source>
        <dbReference type="ARBA" id="ARBA00022679"/>
    </source>
</evidence>
<comment type="catalytic activity">
    <reaction evidence="1">
        <text>ATP + protein L-histidine = ADP + protein N-phospho-L-histidine.</text>
        <dbReference type="EC" id="2.7.13.3"/>
    </reaction>
</comment>
<evidence type="ECO:0000256" key="1">
    <source>
        <dbReference type="ARBA" id="ARBA00000085"/>
    </source>
</evidence>
<protein>
    <recommendedName>
        <fullName evidence="3">histidine kinase</fullName>
        <ecNumber evidence="3">2.7.13.3</ecNumber>
    </recommendedName>
</protein>
<keyword evidence="7 12" id="KW-0418">Kinase</keyword>
<evidence type="ECO:0000256" key="4">
    <source>
        <dbReference type="ARBA" id="ARBA00022553"/>
    </source>
</evidence>
<proteinExistence type="predicted"/>
<sequence>MAKNKTTLHAKLIKVFLIQVVLISLVTVGGIYAAKTMVEGMLVRKALEGEAQHFWEMREKNPDFSPPDTMNLKAYLITNGDYSTLPKDLVNLSPGYQRAQVNQQTPIVYIEDKGNSRLYLLFDEVKVSRLALLFGMLPLAGVLVVLYILAWIAYRQSHKAVSPIVKLAKSVREAEIRYGSLPDFDLQELRDIPDDEVSSLVGALDQFTQRLELFIDRERHFTRDASHELRTPIAVIRSAMELLERRYDVANDKTMRRVYRTLHDMESLIETLLILAREEKAVLPAQDVDINAMALKQLDTLESLFKDKEISVRIDEQAKLVVKAPESVVSILMSNLLRNAFNYTPRGNVVITIWQQGFSVTDSGVGMSEQQVKNVFEPFYRGEGNNNEKGYGLGMTIVKRLCNRYDWHLRVTSELGKGTEVSVHFPKSQIKTQYL</sequence>
<evidence type="ECO:0000256" key="9">
    <source>
        <dbReference type="ARBA" id="ARBA00023136"/>
    </source>
</evidence>
<dbReference type="InterPro" id="IPR005467">
    <property type="entry name" value="His_kinase_dom"/>
</dbReference>
<dbReference type="Pfam" id="PF02518">
    <property type="entry name" value="HATPase_c"/>
    <property type="match status" value="1"/>
</dbReference>
<evidence type="ECO:0000259" key="11">
    <source>
        <dbReference type="PROSITE" id="PS50109"/>
    </source>
</evidence>
<dbReference type="OrthoDB" id="9121563at2"/>
<keyword evidence="6 10" id="KW-0812">Transmembrane</keyword>
<evidence type="ECO:0000256" key="8">
    <source>
        <dbReference type="ARBA" id="ARBA00022989"/>
    </source>
</evidence>
<dbReference type="InterPro" id="IPR036890">
    <property type="entry name" value="HATPase_C_sf"/>
</dbReference>
<feature type="transmembrane region" description="Helical" evidence="10">
    <location>
        <begin position="130"/>
        <end position="154"/>
    </location>
</feature>
<keyword evidence="13" id="KW-1185">Reference proteome</keyword>
<dbReference type="CDD" id="cd00075">
    <property type="entry name" value="HATPase"/>
    <property type="match status" value="1"/>
</dbReference>
<dbReference type="PANTHER" id="PTHR45436:SF16">
    <property type="entry name" value="HISTIDINE KINASE"/>
    <property type="match status" value="1"/>
</dbReference>
<dbReference type="PANTHER" id="PTHR45436">
    <property type="entry name" value="SENSOR HISTIDINE KINASE YKOH"/>
    <property type="match status" value="1"/>
</dbReference>
<feature type="transmembrane region" description="Helical" evidence="10">
    <location>
        <begin position="12"/>
        <end position="34"/>
    </location>
</feature>
<dbReference type="EC" id="2.7.13.3" evidence="3"/>
<accession>A0A1I3VKX0</accession>
<dbReference type="InterPro" id="IPR004358">
    <property type="entry name" value="Sig_transdc_His_kin-like_C"/>
</dbReference>
<keyword evidence="8 10" id="KW-1133">Transmembrane helix</keyword>
<evidence type="ECO:0000256" key="3">
    <source>
        <dbReference type="ARBA" id="ARBA00012438"/>
    </source>
</evidence>
<gene>
    <name evidence="12" type="ORF">SAMN04488079_10350</name>
</gene>
<evidence type="ECO:0000313" key="13">
    <source>
        <dbReference type="Proteomes" id="UP000198924"/>
    </source>
</evidence>
<dbReference type="PROSITE" id="PS50109">
    <property type="entry name" value="HIS_KIN"/>
    <property type="match status" value="1"/>
</dbReference>
<dbReference type="SMART" id="SM00387">
    <property type="entry name" value="HATPase_c"/>
    <property type="match status" value="1"/>
</dbReference>
<keyword evidence="9 10" id="KW-0472">Membrane</keyword>
<dbReference type="GO" id="GO:0005886">
    <property type="term" value="C:plasma membrane"/>
    <property type="evidence" value="ECO:0007669"/>
    <property type="project" value="TreeGrafter"/>
</dbReference>
<feature type="domain" description="Histidine kinase" evidence="11">
    <location>
        <begin position="224"/>
        <end position="429"/>
    </location>
</feature>
<evidence type="ECO:0000256" key="7">
    <source>
        <dbReference type="ARBA" id="ARBA00022777"/>
    </source>
</evidence>
<name>A0A1I3VKX0_9GAMM</name>
<dbReference type="InterPro" id="IPR036097">
    <property type="entry name" value="HisK_dim/P_sf"/>
</dbReference>
<dbReference type="STRING" id="45496.SAMN04488079_10350"/>
<dbReference type="GO" id="GO:0000155">
    <property type="term" value="F:phosphorelay sensor kinase activity"/>
    <property type="evidence" value="ECO:0007669"/>
    <property type="project" value="InterPro"/>
</dbReference>
<dbReference type="SMART" id="SM00388">
    <property type="entry name" value="HisKA"/>
    <property type="match status" value="1"/>
</dbReference>
<dbReference type="AlphaFoldDB" id="A0A1I3VKX0"/>
<dbReference type="SUPFAM" id="SSF47384">
    <property type="entry name" value="Homodimeric domain of signal transducing histidine kinase"/>
    <property type="match status" value="1"/>
</dbReference>
<dbReference type="CDD" id="cd00082">
    <property type="entry name" value="HisKA"/>
    <property type="match status" value="1"/>
</dbReference>
<dbReference type="InterPro" id="IPR050428">
    <property type="entry name" value="TCS_sensor_his_kinase"/>
</dbReference>
<evidence type="ECO:0000256" key="10">
    <source>
        <dbReference type="SAM" id="Phobius"/>
    </source>
</evidence>
<evidence type="ECO:0000256" key="2">
    <source>
        <dbReference type="ARBA" id="ARBA00004370"/>
    </source>
</evidence>
<dbReference type="Pfam" id="PF00512">
    <property type="entry name" value="HisKA"/>
    <property type="match status" value="1"/>
</dbReference>
<evidence type="ECO:0000313" key="12">
    <source>
        <dbReference type="EMBL" id="SFJ94966.1"/>
    </source>
</evidence>
<dbReference type="Gene3D" id="3.30.565.10">
    <property type="entry name" value="Histidine kinase-like ATPase, C-terminal domain"/>
    <property type="match status" value="1"/>
</dbReference>
<dbReference type="InterPro" id="IPR003594">
    <property type="entry name" value="HATPase_dom"/>
</dbReference>
<dbReference type="InterPro" id="IPR003661">
    <property type="entry name" value="HisK_dim/P_dom"/>
</dbReference>
<keyword evidence="5" id="KW-0808">Transferase</keyword>
<dbReference type="Proteomes" id="UP000198924">
    <property type="component" value="Unassembled WGS sequence"/>
</dbReference>
<keyword evidence="4" id="KW-0597">Phosphoprotein</keyword>
<reference evidence="13" key="1">
    <citation type="submission" date="2016-10" db="EMBL/GenBank/DDBJ databases">
        <authorList>
            <person name="Varghese N."/>
            <person name="Submissions S."/>
        </authorList>
    </citation>
    <scope>NUCLEOTIDE SEQUENCE [LARGE SCALE GENOMIC DNA]</scope>
    <source>
        <strain evidence="13">DSM 11578</strain>
    </source>
</reference>
<dbReference type="PRINTS" id="PR00344">
    <property type="entry name" value="BCTRLSENSOR"/>
</dbReference>
<dbReference type="EMBL" id="FOSH01000003">
    <property type="protein sequence ID" value="SFJ94966.1"/>
    <property type="molecule type" value="Genomic_DNA"/>
</dbReference>
<dbReference type="RefSeq" id="WP_091711685.1">
    <property type="nucleotide sequence ID" value="NZ_FOSH01000003.1"/>
</dbReference>
<comment type="subcellular location">
    <subcellularLocation>
        <location evidence="2">Membrane</location>
    </subcellularLocation>
</comment>
<organism evidence="12 13">
    <name type="scientific">Methylophaga sulfidovorans</name>
    <dbReference type="NCBI Taxonomy" id="45496"/>
    <lineage>
        <taxon>Bacteria</taxon>
        <taxon>Pseudomonadati</taxon>
        <taxon>Pseudomonadota</taxon>
        <taxon>Gammaproteobacteria</taxon>
        <taxon>Thiotrichales</taxon>
        <taxon>Piscirickettsiaceae</taxon>
        <taxon>Methylophaga</taxon>
    </lineage>
</organism>